<dbReference type="GeneID" id="64603079"/>
<feature type="region of interest" description="Disordered" evidence="1">
    <location>
        <begin position="62"/>
        <end position="85"/>
    </location>
</feature>
<gene>
    <name evidence="2" type="ORF">HD556DRAFT_1526523</name>
</gene>
<organism evidence="2 3">
    <name type="scientific">Suillus plorans</name>
    <dbReference type="NCBI Taxonomy" id="116603"/>
    <lineage>
        <taxon>Eukaryota</taxon>
        <taxon>Fungi</taxon>
        <taxon>Dikarya</taxon>
        <taxon>Basidiomycota</taxon>
        <taxon>Agaricomycotina</taxon>
        <taxon>Agaricomycetes</taxon>
        <taxon>Agaricomycetidae</taxon>
        <taxon>Boletales</taxon>
        <taxon>Suillineae</taxon>
        <taxon>Suillaceae</taxon>
        <taxon>Suillus</taxon>
    </lineage>
</organism>
<evidence type="ECO:0000313" key="3">
    <source>
        <dbReference type="Proteomes" id="UP000719766"/>
    </source>
</evidence>
<protein>
    <submittedName>
        <fullName evidence="2">Uncharacterized protein</fullName>
    </submittedName>
</protein>
<sequence length="401" mass="44865">MKKETKPVLAVKDACSDFSFHFCAETESQMTKLQESPAPVKKEPDLNVAQPSSIDPFQEALKSMGKGRRDSPVTATPPPASMTITPPLLESIRLIERAVYDDDPVNNIHTAHSLRDLDWGEGAAPHAPLFEEVIDWTDPITLEFDLKASQRGQNSTEKTTQEEQLVKAQQDLTVSWSELRRSGGWMLPFIRFRPQRHISRPCASFPLRSDDLFTMSFLAFGLIGNVRLGGFGRRQRFLSTSTTYARLISFHPGMSDARRRLQWASSRVTTLQEVVAYSLFGIFSVHVHLQTSPSSTGSDNLPSSTAVFRPISLLTPLLHTPFHPCPNVLLLVFFPSPALVHRPYSSEPRQQLLTCAGRLRMVFVVLGTAWWSSDIGLGRGLHGPKPRLWAGLGSRLRLEIW</sequence>
<dbReference type="RefSeq" id="XP_041161370.1">
    <property type="nucleotide sequence ID" value="XM_041309315.1"/>
</dbReference>
<dbReference type="OrthoDB" id="6159439at2759"/>
<dbReference type="Proteomes" id="UP000719766">
    <property type="component" value="Unassembled WGS sequence"/>
</dbReference>
<evidence type="ECO:0000256" key="1">
    <source>
        <dbReference type="SAM" id="MobiDB-lite"/>
    </source>
</evidence>
<evidence type="ECO:0000313" key="2">
    <source>
        <dbReference type="EMBL" id="KAG1795616.1"/>
    </source>
</evidence>
<accession>A0A9P7DIY9</accession>
<comment type="caution">
    <text evidence="2">The sequence shown here is derived from an EMBL/GenBank/DDBJ whole genome shotgun (WGS) entry which is preliminary data.</text>
</comment>
<keyword evidence="3" id="KW-1185">Reference proteome</keyword>
<reference evidence="2" key="1">
    <citation type="journal article" date="2020" name="New Phytol.">
        <title>Comparative genomics reveals dynamic genome evolution in host specialist ectomycorrhizal fungi.</title>
        <authorList>
            <person name="Lofgren L.A."/>
            <person name="Nguyen N.H."/>
            <person name="Vilgalys R."/>
            <person name="Ruytinx J."/>
            <person name="Liao H.L."/>
            <person name="Branco S."/>
            <person name="Kuo A."/>
            <person name="LaButti K."/>
            <person name="Lipzen A."/>
            <person name="Andreopoulos W."/>
            <person name="Pangilinan J."/>
            <person name="Riley R."/>
            <person name="Hundley H."/>
            <person name="Na H."/>
            <person name="Barry K."/>
            <person name="Grigoriev I.V."/>
            <person name="Stajich J.E."/>
            <person name="Kennedy P.G."/>
        </authorList>
    </citation>
    <scope>NUCLEOTIDE SEQUENCE</scope>
    <source>
        <strain evidence="2">S12</strain>
    </source>
</reference>
<proteinExistence type="predicted"/>
<name>A0A9P7DIY9_9AGAM</name>
<dbReference type="AlphaFoldDB" id="A0A9P7DIY9"/>
<dbReference type="EMBL" id="JABBWE010000021">
    <property type="protein sequence ID" value="KAG1795616.1"/>
    <property type="molecule type" value="Genomic_DNA"/>
</dbReference>